<name>A0A401SZA6_CHIPU</name>
<sequence length="84" mass="9719">MRIDFLRKNAFGYRDSKVFDLHHTKIFYEDFAATVKLDCLPEKETQFTKINLSTMDFGLHSESHSNIHSTIAQNISWPGVIDAE</sequence>
<gene>
    <name evidence="1" type="ORF">chiPu_0014208</name>
</gene>
<dbReference type="AlphaFoldDB" id="A0A401SZA6"/>
<comment type="caution">
    <text evidence="1">The sequence shown here is derived from an EMBL/GenBank/DDBJ whole genome shotgun (WGS) entry which is preliminary data.</text>
</comment>
<accession>A0A401SZA6</accession>
<dbReference type="EMBL" id="BEZZ01000737">
    <property type="protein sequence ID" value="GCC35720.1"/>
    <property type="molecule type" value="Genomic_DNA"/>
</dbReference>
<organism evidence="1 2">
    <name type="scientific">Chiloscyllium punctatum</name>
    <name type="common">Brownbanded bambooshark</name>
    <name type="synonym">Hemiscyllium punctatum</name>
    <dbReference type="NCBI Taxonomy" id="137246"/>
    <lineage>
        <taxon>Eukaryota</taxon>
        <taxon>Metazoa</taxon>
        <taxon>Chordata</taxon>
        <taxon>Craniata</taxon>
        <taxon>Vertebrata</taxon>
        <taxon>Chondrichthyes</taxon>
        <taxon>Elasmobranchii</taxon>
        <taxon>Galeomorphii</taxon>
        <taxon>Galeoidea</taxon>
        <taxon>Orectolobiformes</taxon>
        <taxon>Hemiscylliidae</taxon>
        <taxon>Chiloscyllium</taxon>
    </lineage>
</organism>
<keyword evidence="2" id="KW-1185">Reference proteome</keyword>
<proteinExistence type="predicted"/>
<protein>
    <submittedName>
        <fullName evidence="1">Uncharacterized protein</fullName>
    </submittedName>
</protein>
<dbReference type="Proteomes" id="UP000287033">
    <property type="component" value="Unassembled WGS sequence"/>
</dbReference>
<evidence type="ECO:0000313" key="1">
    <source>
        <dbReference type="EMBL" id="GCC35720.1"/>
    </source>
</evidence>
<evidence type="ECO:0000313" key="2">
    <source>
        <dbReference type="Proteomes" id="UP000287033"/>
    </source>
</evidence>
<reference evidence="1 2" key="1">
    <citation type="journal article" date="2018" name="Nat. Ecol. Evol.">
        <title>Shark genomes provide insights into elasmobranch evolution and the origin of vertebrates.</title>
        <authorList>
            <person name="Hara Y"/>
            <person name="Yamaguchi K"/>
            <person name="Onimaru K"/>
            <person name="Kadota M"/>
            <person name="Koyanagi M"/>
            <person name="Keeley SD"/>
            <person name="Tatsumi K"/>
            <person name="Tanaka K"/>
            <person name="Motone F"/>
            <person name="Kageyama Y"/>
            <person name="Nozu R"/>
            <person name="Adachi N"/>
            <person name="Nishimura O"/>
            <person name="Nakagawa R"/>
            <person name="Tanegashima C"/>
            <person name="Kiyatake I"/>
            <person name="Matsumoto R"/>
            <person name="Murakumo K"/>
            <person name="Nishida K"/>
            <person name="Terakita A"/>
            <person name="Kuratani S"/>
            <person name="Sato K"/>
            <person name="Hyodo S Kuraku.S."/>
        </authorList>
    </citation>
    <scope>NUCLEOTIDE SEQUENCE [LARGE SCALE GENOMIC DNA]</scope>
</reference>